<reference evidence="2 3" key="1">
    <citation type="journal article" date="2015" name="Genome Biol. Evol.">
        <title>Phylogenomic analyses indicate that early fungi evolved digesting cell walls of algal ancestors of land plants.</title>
        <authorList>
            <person name="Chang Y."/>
            <person name="Wang S."/>
            <person name="Sekimoto S."/>
            <person name="Aerts A.L."/>
            <person name="Choi C."/>
            <person name="Clum A."/>
            <person name="LaButti K.M."/>
            <person name="Lindquist E.A."/>
            <person name="Yee Ngan C."/>
            <person name="Ohm R.A."/>
            <person name="Salamov A.A."/>
            <person name="Grigoriev I.V."/>
            <person name="Spatafora J.W."/>
            <person name="Berbee M.L."/>
        </authorList>
    </citation>
    <scope>NUCLEOTIDE SEQUENCE [LARGE SCALE GENOMIC DNA]</scope>
    <source>
        <strain evidence="2 3">NRRL 28638</strain>
    </source>
</reference>
<dbReference type="SUPFAM" id="SSF52047">
    <property type="entry name" value="RNI-like"/>
    <property type="match status" value="1"/>
</dbReference>
<accession>A0A137P5H9</accession>
<dbReference type="EMBL" id="KQ964507">
    <property type="protein sequence ID" value="KXN70265.1"/>
    <property type="molecule type" value="Genomic_DNA"/>
</dbReference>
<name>A0A137P5H9_CONC2</name>
<dbReference type="Pfam" id="PF00646">
    <property type="entry name" value="F-box"/>
    <property type="match status" value="1"/>
</dbReference>
<organism evidence="2 3">
    <name type="scientific">Conidiobolus coronatus (strain ATCC 28846 / CBS 209.66 / NRRL 28638)</name>
    <name type="common">Delacroixia coronata</name>
    <dbReference type="NCBI Taxonomy" id="796925"/>
    <lineage>
        <taxon>Eukaryota</taxon>
        <taxon>Fungi</taxon>
        <taxon>Fungi incertae sedis</taxon>
        <taxon>Zoopagomycota</taxon>
        <taxon>Entomophthoromycotina</taxon>
        <taxon>Entomophthoromycetes</taxon>
        <taxon>Entomophthorales</taxon>
        <taxon>Ancylistaceae</taxon>
        <taxon>Conidiobolus</taxon>
    </lineage>
</organism>
<gene>
    <name evidence="2" type="ORF">CONCODRAFT_7176</name>
</gene>
<protein>
    <recommendedName>
        <fullName evidence="1">F-box domain-containing protein</fullName>
    </recommendedName>
</protein>
<dbReference type="AlphaFoldDB" id="A0A137P5H9"/>
<evidence type="ECO:0000259" key="1">
    <source>
        <dbReference type="Pfam" id="PF00646"/>
    </source>
</evidence>
<dbReference type="Proteomes" id="UP000070444">
    <property type="component" value="Unassembled WGS sequence"/>
</dbReference>
<dbReference type="InterPro" id="IPR032675">
    <property type="entry name" value="LRR_dom_sf"/>
</dbReference>
<keyword evidence="3" id="KW-1185">Reference proteome</keyword>
<feature type="domain" description="F-box" evidence="1">
    <location>
        <begin position="27"/>
        <end position="56"/>
    </location>
</feature>
<evidence type="ECO:0000313" key="2">
    <source>
        <dbReference type="EMBL" id="KXN70265.1"/>
    </source>
</evidence>
<dbReference type="CDD" id="cd09917">
    <property type="entry name" value="F-box_SF"/>
    <property type="match status" value="1"/>
</dbReference>
<proteinExistence type="predicted"/>
<dbReference type="Gene3D" id="3.80.10.10">
    <property type="entry name" value="Ribonuclease Inhibitor"/>
    <property type="match status" value="1"/>
</dbReference>
<sequence length="496" mass="57792">MAKSKVVKNKVDNSKKLTSFKSYEQNKILSMVLNKLEFKDLINLNTVNKQWNELINPICKDSLKITRPMYVVRGYHPSDISDSDKLGLEVRACISNNEKYSKLITKFKWNTHIPTNLTIEFFAKFSNLTHLFINKISLSQDIILAAIQPLKKLSVLSFKDVNIKAIVKNRIFKNRITLPHTLKKIEFEHVRLTGNTELFTDSINSHSNIEEVVFDSYSNINLIDSLKKFYPTLNTLKIISTYRDIDLDSLLKIIEFNPQLKSLEIHSNQINQALLDSISNLIDLEELVIGHTTGHYNIQNFNFNIEFNFNFNFLKLKKLNIYLTRLNLKCFEKLLINSVNLKELHIALSETNWKDQLRLISNSCSSLTHLTIHIPRGDYNHERGTMPLIDSDEFLEELQLSGRKFKNTLKSLSLSNVALFKLDPTHFSIFSELTVINLRCYSSQHDNVTLKNARDHFKEFDGFILRRFKNKWGNECYLSKAGNLLNSLDWSEYYHW</sequence>
<dbReference type="InterPro" id="IPR001810">
    <property type="entry name" value="F-box_dom"/>
</dbReference>
<evidence type="ECO:0000313" key="3">
    <source>
        <dbReference type="Proteomes" id="UP000070444"/>
    </source>
</evidence>